<reference evidence="1 2" key="1">
    <citation type="journal article" date="2021" name="BMC Genomics">
        <title>Datura genome reveals duplications of psychoactive alkaloid biosynthetic genes and high mutation rate following tissue culture.</title>
        <authorList>
            <person name="Rajewski A."/>
            <person name="Carter-House D."/>
            <person name="Stajich J."/>
            <person name="Litt A."/>
        </authorList>
    </citation>
    <scope>NUCLEOTIDE SEQUENCE [LARGE SCALE GENOMIC DNA]</scope>
    <source>
        <strain evidence="1">AR-01</strain>
    </source>
</reference>
<comment type="caution">
    <text evidence="1">The sequence shown here is derived from an EMBL/GenBank/DDBJ whole genome shotgun (WGS) entry which is preliminary data.</text>
</comment>
<sequence length="85" mass="8914">FRSGTGATKGVTARYTIDGGFDGRQPDDGPSLPFTVTVTKPRFSGPPFKLNGGDEGPSGLRWPVILTIIWAILFQPHGGDDGPSG</sequence>
<protein>
    <submittedName>
        <fullName evidence="1">Uncharacterized protein</fullName>
    </submittedName>
</protein>
<name>A0ABS8SYE2_DATST</name>
<accession>A0ABS8SYE2</accession>
<gene>
    <name evidence="1" type="ORF">HAX54_051465</name>
</gene>
<dbReference type="Proteomes" id="UP000823775">
    <property type="component" value="Unassembled WGS sequence"/>
</dbReference>
<feature type="non-terminal residue" evidence="1">
    <location>
        <position position="1"/>
    </location>
</feature>
<evidence type="ECO:0000313" key="2">
    <source>
        <dbReference type="Proteomes" id="UP000823775"/>
    </source>
</evidence>
<organism evidence="1 2">
    <name type="scientific">Datura stramonium</name>
    <name type="common">Jimsonweed</name>
    <name type="synonym">Common thornapple</name>
    <dbReference type="NCBI Taxonomy" id="4076"/>
    <lineage>
        <taxon>Eukaryota</taxon>
        <taxon>Viridiplantae</taxon>
        <taxon>Streptophyta</taxon>
        <taxon>Embryophyta</taxon>
        <taxon>Tracheophyta</taxon>
        <taxon>Spermatophyta</taxon>
        <taxon>Magnoliopsida</taxon>
        <taxon>eudicotyledons</taxon>
        <taxon>Gunneridae</taxon>
        <taxon>Pentapetalae</taxon>
        <taxon>asterids</taxon>
        <taxon>lamiids</taxon>
        <taxon>Solanales</taxon>
        <taxon>Solanaceae</taxon>
        <taxon>Solanoideae</taxon>
        <taxon>Datureae</taxon>
        <taxon>Datura</taxon>
    </lineage>
</organism>
<keyword evidence="2" id="KW-1185">Reference proteome</keyword>
<proteinExistence type="predicted"/>
<feature type="non-terminal residue" evidence="1">
    <location>
        <position position="85"/>
    </location>
</feature>
<dbReference type="EMBL" id="JACEIK010000917">
    <property type="protein sequence ID" value="MCD7463816.1"/>
    <property type="molecule type" value="Genomic_DNA"/>
</dbReference>
<evidence type="ECO:0000313" key="1">
    <source>
        <dbReference type="EMBL" id="MCD7463816.1"/>
    </source>
</evidence>